<reference evidence="2" key="1">
    <citation type="submission" date="2022-04" db="EMBL/GenBank/DDBJ databases">
        <title>Hymenobacter sp. isolated from the air.</title>
        <authorList>
            <person name="Won M."/>
            <person name="Lee C.-M."/>
            <person name="Woen H.-Y."/>
            <person name="Kwon S.-W."/>
        </authorList>
    </citation>
    <scope>NUCLEOTIDE SEQUENCE</scope>
    <source>
        <strain evidence="2">5420S-77</strain>
    </source>
</reference>
<dbReference type="Proteomes" id="UP000830401">
    <property type="component" value="Chromosome"/>
</dbReference>
<proteinExistence type="predicted"/>
<feature type="compositionally biased region" description="Basic and acidic residues" evidence="1">
    <location>
        <begin position="1"/>
        <end position="12"/>
    </location>
</feature>
<evidence type="ECO:0000256" key="1">
    <source>
        <dbReference type="SAM" id="MobiDB-lite"/>
    </source>
</evidence>
<evidence type="ECO:0000313" key="3">
    <source>
        <dbReference type="Proteomes" id="UP000830401"/>
    </source>
</evidence>
<organism evidence="2 3">
    <name type="scientific">Hymenobacter volaticus</name>
    <dbReference type="NCBI Taxonomy" id="2932254"/>
    <lineage>
        <taxon>Bacteria</taxon>
        <taxon>Pseudomonadati</taxon>
        <taxon>Bacteroidota</taxon>
        <taxon>Cytophagia</taxon>
        <taxon>Cytophagales</taxon>
        <taxon>Hymenobacteraceae</taxon>
        <taxon>Hymenobacter</taxon>
    </lineage>
</organism>
<dbReference type="RefSeq" id="WP_245118614.1">
    <property type="nucleotide sequence ID" value="NZ_CP095061.1"/>
</dbReference>
<evidence type="ECO:0000313" key="2">
    <source>
        <dbReference type="EMBL" id="UOQ64679.1"/>
    </source>
</evidence>
<sequence length="150" mass="16567">MKTPFRLDEHPRRPQPLAPPPDGYFDRLPMQIMQRVQPASPATSWTDLRWLTALSAPMRTALAAGVVLSGFVGSFLLSENSLTPSTATNLAAVPRTEMVEYLLVSELPVTLTDLAELPVTEQTLPETSLHVSPDELQEVLDTQPTEDIYL</sequence>
<feature type="region of interest" description="Disordered" evidence="1">
    <location>
        <begin position="1"/>
        <end position="23"/>
    </location>
</feature>
<dbReference type="EMBL" id="CP095061">
    <property type="protein sequence ID" value="UOQ64679.1"/>
    <property type="molecule type" value="Genomic_DNA"/>
</dbReference>
<accession>A0ABY4G1E0</accession>
<protein>
    <submittedName>
        <fullName evidence="2">Uncharacterized protein</fullName>
    </submittedName>
</protein>
<keyword evidence="3" id="KW-1185">Reference proteome</keyword>
<gene>
    <name evidence="2" type="ORF">MUN86_13975</name>
</gene>
<name>A0ABY4G1E0_9BACT</name>